<organism evidence="3">
    <name type="scientific">Soboliphyme baturini</name>
    <dbReference type="NCBI Taxonomy" id="241478"/>
    <lineage>
        <taxon>Eukaryota</taxon>
        <taxon>Metazoa</taxon>
        <taxon>Ecdysozoa</taxon>
        <taxon>Nematoda</taxon>
        <taxon>Enoplea</taxon>
        <taxon>Dorylaimia</taxon>
        <taxon>Dioctophymatida</taxon>
        <taxon>Dioctophymatoidea</taxon>
        <taxon>Soboliphymatidae</taxon>
        <taxon>Soboliphyme</taxon>
    </lineage>
</organism>
<dbReference type="AlphaFoldDB" id="A0A183ING8"/>
<reference evidence="3" key="1">
    <citation type="submission" date="2016-06" db="UniProtKB">
        <authorList>
            <consortium name="WormBaseParasite"/>
        </authorList>
    </citation>
    <scope>IDENTIFICATION</scope>
</reference>
<evidence type="ECO:0000313" key="1">
    <source>
        <dbReference type="EMBL" id="VDP06447.1"/>
    </source>
</evidence>
<evidence type="ECO:0000313" key="3">
    <source>
        <dbReference type="WBParaSite" id="SBAD_0000537401-mRNA-1"/>
    </source>
</evidence>
<accession>A0A183ING8</accession>
<dbReference type="Proteomes" id="UP000270296">
    <property type="component" value="Unassembled WGS sequence"/>
</dbReference>
<proteinExistence type="predicted"/>
<sequence>MAMVFEHFFTIQSEMRSLASATKLRIRKKKKRRSLSSRKRVRKLWRQKMKLKQQRPCLKAFSEASARRSQLSKMIC</sequence>
<dbReference type="WBParaSite" id="SBAD_0000537401-mRNA-1">
    <property type="protein sequence ID" value="SBAD_0000537401-mRNA-1"/>
    <property type="gene ID" value="SBAD_0000537401"/>
</dbReference>
<protein>
    <submittedName>
        <fullName evidence="3">DUF1713 domain-containing protein</fullName>
    </submittedName>
</protein>
<evidence type="ECO:0000313" key="2">
    <source>
        <dbReference type="Proteomes" id="UP000270296"/>
    </source>
</evidence>
<name>A0A183ING8_9BILA</name>
<reference evidence="1 2" key="2">
    <citation type="submission" date="2018-11" db="EMBL/GenBank/DDBJ databases">
        <authorList>
            <consortium name="Pathogen Informatics"/>
        </authorList>
    </citation>
    <scope>NUCLEOTIDE SEQUENCE [LARGE SCALE GENOMIC DNA]</scope>
</reference>
<gene>
    <name evidence="1" type="ORF">SBAD_LOCUS5164</name>
</gene>
<keyword evidence="2" id="KW-1185">Reference proteome</keyword>
<dbReference type="EMBL" id="UZAM01008794">
    <property type="protein sequence ID" value="VDP06447.1"/>
    <property type="molecule type" value="Genomic_DNA"/>
</dbReference>